<dbReference type="AlphaFoldDB" id="A0A832RT89"/>
<name>A0A832RT89_9EURY</name>
<organism evidence="6 7">
    <name type="scientific">Methermicoccus shengliensis</name>
    <dbReference type="NCBI Taxonomy" id="660064"/>
    <lineage>
        <taxon>Archaea</taxon>
        <taxon>Methanobacteriati</taxon>
        <taxon>Methanobacteriota</taxon>
        <taxon>Stenosarchaea group</taxon>
        <taxon>Methanomicrobia</taxon>
        <taxon>Methanosarcinales</taxon>
        <taxon>Methermicoccaceae</taxon>
        <taxon>Methermicoccus</taxon>
    </lineage>
</organism>
<keyword evidence="4" id="KW-0411">Iron-sulfur</keyword>
<dbReference type="PANTHER" id="PTHR43288:SF1">
    <property type="entry name" value="GLYCYL-RADICAL ENZYME ACTIVATING ENZYME MJ0021-RELATED"/>
    <property type="match status" value="1"/>
</dbReference>
<dbReference type="GO" id="GO:0003824">
    <property type="term" value="F:catalytic activity"/>
    <property type="evidence" value="ECO:0007669"/>
    <property type="project" value="InterPro"/>
</dbReference>
<gene>
    <name evidence="6" type="ORF">HA299_04025</name>
</gene>
<dbReference type="Proteomes" id="UP000600363">
    <property type="component" value="Unassembled WGS sequence"/>
</dbReference>
<comment type="caution">
    <text evidence="6">The sequence shown here is derived from an EMBL/GenBank/DDBJ whole genome shotgun (WGS) entry which is preliminary data.</text>
</comment>
<protein>
    <submittedName>
        <fullName evidence="6">Radical SAM protein</fullName>
    </submittedName>
</protein>
<dbReference type="InterPro" id="IPR040087">
    <property type="entry name" value="MJ0021-like"/>
</dbReference>
<dbReference type="GO" id="GO:0051536">
    <property type="term" value="F:iron-sulfur cluster binding"/>
    <property type="evidence" value="ECO:0007669"/>
    <property type="project" value="UniProtKB-KW"/>
</dbReference>
<dbReference type="Pfam" id="PF26257">
    <property type="entry name" value="DUF8061"/>
    <property type="match status" value="1"/>
</dbReference>
<evidence type="ECO:0000256" key="4">
    <source>
        <dbReference type="ARBA" id="ARBA00023014"/>
    </source>
</evidence>
<proteinExistence type="predicted"/>
<evidence type="ECO:0000256" key="2">
    <source>
        <dbReference type="ARBA" id="ARBA00022723"/>
    </source>
</evidence>
<dbReference type="Gene3D" id="3.20.20.70">
    <property type="entry name" value="Aldolase class I"/>
    <property type="match status" value="1"/>
</dbReference>
<dbReference type="EMBL" id="DUIH01000012">
    <property type="protein sequence ID" value="HIH69775.1"/>
    <property type="molecule type" value="Genomic_DNA"/>
</dbReference>
<dbReference type="RefSeq" id="WP_276624377.1">
    <property type="nucleotide sequence ID" value="NZ_DUIH01000012.1"/>
</dbReference>
<keyword evidence="3" id="KW-0408">Iron</keyword>
<sequence>MQDESGSFWSYLPEGCTLCMRGAKLVLFITGMCHMGCFYCPLSEHRRGDVMYANERPVACLEDVLKEADAQDALGAGITEGEPLLVMERTSSYIEGLKRELGERFHIHMYTALAPSAGQLEQLASAGLDELRIHIPQHAYERLSAYERSLAHALDMGIEAGVEVPAYGNLEPVVELCTRLECFLNLNELEFSDACADALRRRGFLAHEETFAAIGSREVALSLEGRVKRIRMHFCSSVFKDAVQLRRRLLRTARRCARPFDHITEDGTLLYGLVRGDVEEIARRIAPEPMERTEGGVECAWWVAERLSDEYEVELIERYPTFDGLVVERERL</sequence>
<dbReference type="InterPro" id="IPR058374">
    <property type="entry name" value="DUF8061"/>
</dbReference>
<dbReference type="CDD" id="cd01335">
    <property type="entry name" value="Radical_SAM"/>
    <property type="match status" value="1"/>
</dbReference>
<dbReference type="SUPFAM" id="SSF102114">
    <property type="entry name" value="Radical SAM enzymes"/>
    <property type="match status" value="1"/>
</dbReference>
<dbReference type="SFLD" id="SFLDG01108">
    <property type="entry name" value="Uncharacterised_Radical_SAM_Su"/>
    <property type="match status" value="1"/>
</dbReference>
<evidence type="ECO:0000256" key="1">
    <source>
        <dbReference type="ARBA" id="ARBA00022691"/>
    </source>
</evidence>
<evidence type="ECO:0000259" key="5">
    <source>
        <dbReference type="Pfam" id="PF26257"/>
    </source>
</evidence>
<dbReference type="InterPro" id="IPR007197">
    <property type="entry name" value="rSAM"/>
</dbReference>
<dbReference type="GO" id="GO:0046872">
    <property type="term" value="F:metal ion binding"/>
    <property type="evidence" value="ECO:0007669"/>
    <property type="project" value="UniProtKB-KW"/>
</dbReference>
<evidence type="ECO:0000256" key="3">
    <source>
        <dbReference type="ARBA" id="ARBA00023004"/>
    </source>
</evidence>
<evidence type="ECO:0000313" key="6">
    <source>
        <dbReference type="EMBL" id="HIH69775.1"/>
    </source>
</evidence>
<dbReference type="PANTHER" id="PTHR43288">
    <property type="entry name" value="BIOTIN SYNTHASE-RELATED PROTEIN, RADICAL SAM SUPERFAMILY"/>
    <property type="match status" value="1"/>
</dbReference>
<dbReference type="InterPro" id="IPR058240">
    <property type="entry name" value="rSAM_sf"/>
</dbReference>
<dbReference type="InterPro" id="IPR013785">
    <property type="entry name" value="Aldolase_TIM"/>
</dbReference>
<keyword evidence="1" id="KW-0949">S-adenosyl-L-methionine</keyword>
<dbReference type="SFLD" id="SFLDS00029">
    <property type="entry name" value="Radical_SAM"/>
    <property type="match status" value="1"/>
</dbReference>
<keyword evidence="2" id="KW-0479">Metal-binding</keyword>
<evidence type="ECO:0000313" key="7">
    <source>
        <dbReference type="Proteomes" id="UP000600363"/>
    </source>
</evidence>
<accession>A0A832RT89</accession>
<reference evidence="6" key="1">
    <citation type="journal article" date="2020" name="bioRxiv">
        <title>A rank-normalized archaeal taxonomy based on genome phylogeny resolves widespread incomplete and uneven classifications.</title>
        <authorList>
            <person name="Rinke C."/>
            <person name="Chuvochina M."/>
            <person name="Mussig A.J."/>
            <person name="Chaumeil P.-A."/>
            <person name="Waite D.W."/>
            <person name="Whitman W.B."/>
            <person name="Parks D.H."/>
            <person name="Hugenholtz P."/>
        </authorList>
    </citation>
    <scope>NUCLEOTIDE SEQUENCE</scope>
    <source>
        <strain evidence="6">UBA12518</strain>
    </source>
</reference>
<feature type="domain" description="DUF8061" evidence="5">
    <location>
        <begin position="267"/>
        <end position="330"/>
    </location>
</feature>